<dbReference type="Proteomes" id="UP000092460">
    <property type="component" value="Unassembled WGS sequence"/>
</dbReference>
<dbReference type="VEuPathDB" id="VectorBase:GPPI049863"/>
<dbReference type="EMBL" id="JXJN01026181">
    <property type="status" value="NOT_ANNOTATED_CDS"/>
    <property type="molecule type" value="Genomic_DNA"/>
</dbReference>
<sequence>MNVVNLPQLKHKLQRLTLYEQQQQHTKCKTFEKFTLVLKRIVGTQRAAFEIMSEHWPVGSSTVEY</sequence>
<dbReference type="EnsemblMetazoa" id="GPPI043153-RA">
    <property type="protein sequence ID" value="GPPI043153-PA"/>
    <property type="gene ID" value="GPPI043153"/>
</dbReference>
<proteinExistence type="predicted"/>
<name>A0A1B0BX30_9MUSC</name>
<dbReference type="VEuPathDB" id="VectorBase:GPPI043153"/>
<dbReference type="EnsemblMetazoa" id="GPPI049863-RA">
    <property type="protein sequence ID" value="GPPI049863-PA"/>
    <property type="gene ID" value="GPPI049863"/>
</dbReference>
<accession>A0A1B0BX30</accession>
<keyword evidence="2" id="KW-1185">Reference proteome</keyword>
<reference evidence="1" key="2">
    <citation type="submission" date="2020-05" db="UniProtKB">
        <authorList>
            <consortium name="EnsemblMetazoa"/>
        </authorList>
    </citation>
    <scope>IDENTIFICATION</scope>
    <source>
        <strain evidence="1">IAEA</strain>
    </source>
</reference>
<reference evidence="2" key="1">
    <citation type="submission" date="2015-01" db="EMBL/GenBank/DDBJ databases">
        <authorList>
            <person name="Aksoy S."/>
            <person name="Warren W."/>
            <person name="Wilson R.K."/>
        </authorList>
    </citation>
    <scope>NUCLEOTIDE SEQUENCE [LARGE SCALE GENOMIC DNA]</scope>
    <source>
        <strain evidence="2">IAEA</strain>
    </source>
</reference>
<organism evidence="1 2">
    <name type="scientific">Glossina palpalis gambiensis</name>
    <dbReference type="NCBI Taxonomy" id="67801"/>
    <lineage>
        <taxon>Eukaryota</taxon>
        <taxon>Metazoa</taxon>
        <taxon>Ecdysozoa</taxon>
        <taxon>Arthropoda</taxon>
        <taxon>Hexapoda</taxon>
        <taxon>Insecta</taxon>
        <taxon>Pterygota</taxon>
        <taxon>Neoptera</taxon>
        <taxon>Endopterygota</taxon>
        <taxon>Diptera</taxon>
        <taxon>Brachycera</taxon>
        <taxon>Muscomorpha</taxon>
        <taxon>Hippoboscoidea</taxon>
        <taxon>Glossinidae</taxon>
        <taxon>Glossina</taxon>
    </lineage>
</organism>
<evidence type="ECO:0000313" key="2">
    <source>
        <dbReference type="Proteomes" id="UP000092460"/>
    </source>
</evidence>
<protein>
    <submittedName>
        <fullName evidence="1">Uncharacterized protein</fullName>
    </submittedName>
</protein>
<evidence type="ECO:0000313" key="1">
    <source>
        <dbReference type="EnsemblMetazoa" id="GPPI049863-PA"/>
    </source>
</evidence>
<dbReference type="EMBL" id="JXJN01022063">
    <property type="status" value="NOT_ANNOTATED_CDS"/>
    <property type="molecule type" value="Genomic_DNA"/>
</dbReference>
<dbReference type="AlphaFoldDB" id="A0A1B0BX30"/>